<dbReference type="EMBL" id="JBBMFI010000033">
    <property type="protein sequence ID" value="MEQ2566178.1"/>
    <property type="molecule type" value="Genomic_DNA"/>
</dbReference>
<keyword evidence="1" id="KW-0479">Metal-binding</keyword>
<dbReference type="PROSITE" id="PS50966">
    <property type="entry name" value="ZF_SWIM"/>
    <property type="match status" value="1"/>
</dbReference>
<feature type="domain" description="SWIM-type" evidence="2">
    <location>
        <begin position="45"/>
        <end position="83"/>
    </location>
</feature>
<dbReference type="Proteomes" id="UP001478133">
    <property type="component" value="Unassembled WGS sequence"/>
</dbReference>
<evidence type="ECO:0000256" key="1">
    <source>
        <dbReference type="PROSITE-ProRule" id="PRU00325"/>
    </source>
</evidence>
<evidence type="ECO:0000259" key="2">
    <source>
        <dbReference type="PROSITE" id="PS50966"/>
    </source>
</evidence>
<dbReference type="Pfam" id="PF04434">
    <property type="entry name" value="SWIM"/>
    <property type="match status" value="1"/>
</dbReference>
<sequence>MGILNQARASVIQRGYEYYKDKKVINFRKESDTVFYGSVKGTTAYDVKIDINHTVKNTYCNCPFAKDNRKICKHMVALYFTAFSNEAEQYIENIAEQERIEEERFNEMYGYLYDEDFEYYEDDEEINDYVMYEVVSNYVNNLTVPELRFRLIEALIKLYGKDFP</sequence>
<evidence type="ECO:0000313" key="4">
    <source>
        <dbReference type="Proteomes" id="UP001478133"/>
    </source>
</evidence>
<evidence type="ECO:0000313" key="3">
    <source>
        <dbReference type="EMBL" id="MEQ2566178.1"/>
    </source>
</evidence>
<keyword evidence="1" id="KW-0862">Zinc</keyword>
<dbReference type="RefSeq" id="WP_367286543.1">
    <property type="nucleotide sequence ID" value="NZ_JBBMEY010000035.1"/>
</dbReference>
<keyword evidence="1" id="KW-0863">Zinc-finger</keyword>
<name>A0ABV1HV20_9FIRM</name>
<accession>A0ABV1HV20</accession>
<keyword evidence="4" id="KW-1185">Reference proteome</keyword>
<protein>
    <submittedName>
        <fullName evidence="3">SWIM zinc finger family protein</fullName>
    </submittedName>
</protein>
<organism evidence="3 4">
    <name type="scientific">Ruminococcoides intestinihominis</name>
    <dbReference type="NCBI Taxonomy" id="3133161"/>
    <lineage>
        <taxon>Bacteria</taxon>
        <taxon>Bacillati</taxon>
        <taxon>Bacillota</taxon>
        <taxon>Clostridia</taxon>
        <taxon>Eubacteriales</taxon>
        <taxon>Oscillospiraceae</taxon>
        <taxon>Ruminococcoides</taxon>
    </lineage>
</organism>
<comment type="caution">
    <text evidence="3">The sequence shown here is derived from an EMBL/GenBank/DDBJ whole genome shotgun (WGS) entry which is preliminary data.</text>
</comment>
<proteinExistence type="predicted"/>
<dbReference type="InterPro" id="IPR007527">
    <property type="entry name" value="Znf_SWIM"/>
</dbReference>
<gene>
    <name evidence="3" type="ORF">ABFO16_07985</name>
</gene>
<reference evidence="3 4" key="1">
    <citation type="submission" date="2024-03" db="EMBL/GenBank/DDBJ databases">
        <title>Human intestinal bacterial collection.</title>
        <authorList>
            <person name="Pauvert C."/>
            <person name="Hitch T.C.A."/>
            <person name="Clavel T."/>
        </authorList>
    </citation>
    <scope>NUCLEOTIDE SEQUENCE [LARGE SCALE GENOMIC DNA]</scope>
    <source>
        <strain evidence="3 4">CLA-AP-H18</strain>
    </source>
</reference>